<comment type="caution">
    <text evidence="2">The sequence shown here is derived from an EMBL/GenBank/DDBJ whole genome shotgun (WGS) entry which is preliminary data.</text>
</comment>
<gene>
    <name evidence="2" type="ORF">FD50_GL002053</name>
</gene>
<protein>
    <recommendedName>
        <fullName evidence="4">DUF1648 domain-containing protein</fullName>
    </recommendedName>
</protein>
<feature type="transmembrane region" description="Helical" evidence="1">
    <location>
        <begin position="59"/>
        <end position="84"/>
    </location>
</feature>
<keyword evidence="1" id="KW-1133">Transmembrane helix</keyword>
<proteinExistence type="predicted"/>
<evidence type="ECO:0000256" key="1">
    <source>
        <dbReference type="SAM" id="Phobius"/>
    </source>
</evidence>
<keyword evidence="3" id="KW-1185">Reference proteome</keyword>
<keyword evidence="1" id="KW-0472">Membrane</keyword>
<dbReference type="PATRIC" id="fig|1423801.4.peg.2097"/>
<name>A0A0R1UVN7_9LACO</name>
<dbReference type="Proteomes" id="UP000051166">
    <property type="component" value="Unassembled WGS sequence"/>
</dbReference>
<dbReference type="EMBL" id="AZFQ01000055">
    <property type="protein sequence ID" value="KRL96772.1"/>
    <property type="molecule type" value="Genomic_DNA"/>
</dbReference>
<sequence>MPDVIPLHIGLNSVDLWGKGKFAIFFLPVLLIGVSYISKSNYVDRKYLPGTSTTLFIKIFLFAVQLLCMLGSINYFYILLMLIFKGSAFFN</sequence>
<organism evidence="2 3">
    <name type="scientific">Liquorilactobacillus satsumensis DSM 16230 = JCM 12392</name>
    <dbReference type="NCBI Taxonomy" id="1423801"/>
    <lineage>
        <taxon>Bacteria</taxon>
        <taxon>Bacillati</taxon>
        <taxon>Bacillota</taxon>
        <taxon>Bacilli</taxon>
        <taxon>Lactobacillales</taxon>
        <taxon>Lactobacillaceae</taxon>
        <taxon>Liquorilactobacillus</taxon>
    </lineage>
</organism>
<evidence type="ECO:0000313" key="2">
    <source>
        <dbReference type="EMBL" id="KRL96772.1"/>
    </source>
</evidence>
<dbReference type="AlphaFoldDB" id="A0A0R1UVN7"/>
<evidence type="ECO:0008006" key="4">
    <source>
        <dbReference type="Google" id="ProtNLM"/>
    </source>
</evidence>
<evidence type="ECO:0000313" key="3">
    <source>
        <dbReference type="Proteomes" id="UP000051166"/>
    </source>
</evidence>
<accession>A0A0R1UVN7</accession>
<reference evidence="2 3" key="1">
    <citation type="journal article" date="2015" name="Genome Announc.">
        <title>Expanding the biotechnology potential of lactobacilli through comparative genomics of 213 strains and associated genera.</title>
        <authorList>
            <person name="Sun Z."/>
            <person name="Harris H.M."/>
            <person name="McCann A."/>
            <person name="Guo C."/>
            <person name="Argimon S."/>
            <person name="Zhang W."/>
            <person name="Yang X."/>
            <person name="Jeffery I.B."/>
            <person name="Cooney J.C."/>
            <person name="Kagawa T.F."/>
            <person name="Liu W."/>
            <person name="Song Y."/>
            <person name="Salvetti E."/>
            <person name="Wrobel A."/>
            <person name="Rasinkangas P."/>
            <person name="Parkhill J."/>
            <person name="Rea M.C."/>
            <person name="O'Sullivan O."/>
            <person name="Ritari J."/>
            <person name="Douillard F.P."/>
            <person name="Paul Ross R."/>
            <person name="Yang R."/>
            <person name="Briner A.E."/>
            <person name="Felis G.E."/>
            <person name="de Vos W.M."/>
            <person name="Barrangou R."/>
            <person name="Klaenhammer T.R."/>
            <person name="Caufield P.W."/>
            <person name="Cui Y."/>
            <person name="Zhang H."/>
            <person name="O'Toole P.W."/>
        </authorList>
    </citation>
    <scope>NUCLEOTIDE SEQUENCE [LARGE SCALE GENOMIC DNA]</scope>
    <source>
        <strain evidence="2 3">DSM 16230</strain>
    </source>
</reference>
<feature type="transmembrane region" description="Helical" evidence="1">
    <location>
        <begin position="20"/>
        <end position="38"/>
    </location>
</feature>
<keyword evidence="1" id="KW-0812">Transmembrane</keyword>